<dbReference type="EMBL" id="OUNR01000001">
    <property type="protein sequence ID" value="SPP64084.1"/>
    <property type="molecule type" value="Genomic_DNA"/>
</dbReference>
<protein>
    <submittedName>
        <fullName evidence="1">Uncharacterized protein</fullName>
    </submittedName>
</protein>
<reference evidence="2" key="1">
    <citation type="submission" date="2018-04" db="EMBL/GenBank/DDBJ databases">
        <authorList>
            <person name="Lucker S."/>
            <person name="Sakoula D."/>
        </authorList>
    </citation>
    <scope>NUCLEOTIDE SEQUENCE [LARGE SCALE GENOMIC DNA]</scope>
</reference>
<organism evidence="1 2">
    <name type="scientific">Nitrospira lenta</name>
    <dbReference type="NCBI Taxonomy" id="1436998"/>
    <lineage>
        <taxon>Bacteria</taxon>
        <taxon>Pseudomonadati</taxon>
        <taxon>Nitrospirota</taxon>
        <taxon>Nitrospiria</taxon>
        <taxon>Nitrospirales</taxon>
        <taxon>Nitrospiraceae</taxon>
        <taxon>Nitrospira</taxon>
    </lineage>
</organism>
<gene>
    <name evidence="1" type="ORF">NITLEN_11170</name>
</gene>
<accession>A0A330L369</accession>
<dbReference type="RefSeq" id="WP_121988507.1">
    <property type="nucleotide sequence ID" value="NZ_OUNR01000001.1"/>
</dbReference>
<evidence type="ECO:0000313" key="2">
    <source>
        <dbReference type="Proteomes" id="UP000248168"/>
    </source>
</evidence>
<proteinExistence type="predicted"/>
<evidence type="ECO:0000313" key="1">
    <source>
        <dbReference type="EMBL" id="SPP64084.1"/>
    </source>
</evidence>
<dbReference type="OrthoDB" id="9785716at2"/>
<dbReference type="InParanoid" id="A0A330L369"/>
<dbReference type="AlphaFoldDB" id="A0A330L369"/>
<dbReference type="Proteomes" id="UP000248168">
    <property type="component" value="Unassembled WGS sequence"/>
</dbReference>
<name>A0A330L369_9BACT</name>
<sequence length="140" mass="15711">MIVQWLSRGVLVVTCAAIMAGCSVRRIVVNDVIAPSTVTFIQSGMTTMPQVVAQLGAPDEIIESEFGLATIYQWSDTRASGVDFGFIFRFFSPYSPSMTLAKTGIDMEQFHVHYDAQGVVRIFGFTRHEPVRPLLWFWPF</sequence>
<keyword evidence="2" id="KW-1185">Reference proteome</keyword>